<accession>A0A438NE37</accession>
<gene>
    <name evidence="2" type="ORF">B0A52_02880</name>
</gene>
<reference evidence="2 3" key="1">
    <citation type="submission" date="2017-03" db="EMBL/GenBank/DDBJ databases">
        <title>Genomes of endolithic fungi from Antarctica.</title>
        <authorList>
            <person name="Coleine C."/>
            <person name="Masonjones S."/>
            <person name="Stajich J.E."/>
        </authorList>
    </citation>
    <scope>NUCLEOTIDE SEQUENCE [LARGE SCALE GENOMIC DNA]</scope>
    <source>
        <strain evidence="2 3">CCFEE 6314</strain>
    </source>
</reference>
<dbReference type="AlphaFoldDB" id="A0A438NE37"/>
<feature type="signal peptide" evidence="1">
    <location>
        <begin position="1"/>
        <end position="20"/>
    </location>
</feature>
<evidence type="ECO:0008006" key="4">
    <source>
        <dbReference type="Google" id="ProtNLM"/>
    </source>
</evidence>
<organism evidence="2 3">
    <name type="scientific">Exophiala mesophila</name>
    <name type="common">Black yeast-like fungus</name>
    <dbReference type="NCBI Taxonomy" id="212818"/>
    <lineage>
        <taxon>Eukaryota</taxon>
        <taxon>Fungi</taxon>
        <taxon>Dikarya</taxon>
        <taxon>Ascomycota</taxon>
        <taxon>Pezizomycotina</taxon>
        <taxon>Eurotiomycetes</taxon>
        <taxon>Chaetothyriomycetidae</taxon>
        <taxon>Chaetothyriales</taxon>
        <taxon>Herpotrichiellaceae</taxon>
        <taxon>Exophiala</taxon>
    </lineage>
</organism>
<evidence type="ECO:0000256" key="1">
    <source>
        <dbReference type="SAM" id="SignalP"/>
    </source>
</evidence>
<dbReference type="Proteomes" id="UP000288859">
    <property type="component" value="Unassembled WGS sequence"/>
</dbReference>
<dbReference type="EMBL" id="NAJM01000006">
    <property type="protein sequence ID" value="RVX73990.1"/>
    <property type="molecule type" value="Genomic_DNA"/>
</dbReference>
<sequence length="290" mass="28078">MKRTSRLLPLTALLAATANAQSSSTVINDPTDSSILTVYYSTCPTAVTISSTVSSTITYCPGDHCSAGPTVTPAPTTTPGGLVGPIATGPYTDWTTVGPDGKTTVLRTQTTVYDHIGSDGTPGQATYTLTETCPCLAGSDAEPTLPAGFTTTVVECRKCRADGQPTTVTLTTPCETGPYATVTPVFNEGVGAWASAGASAAASAAAGGAGAAAGASAGAAAAAGAQGGEAGASAGAEAAASAAAGAGTGWDSNPSGVSPPTSKYTGSADRTAIALSSVFAVLIGCAAWLL</sequence>
<dbReference type="OrthoDB" id="4121167at2759"/>
<protein>
    <recommendedName>
        <fullName evidence="4">Clock-controlled protein 6</fullName>
    </recommendedName>
</protein>
<name>A0A438NE37_EXOME</name>
<evidence type="ECO:0000313" key="3">
    <source>
        <dbReference type="Proteomes" id="UP000288859"/>
    </source>
</evidence>
<feature type="chain" id="PRO_5019047050" description="Clock-controlled protein 6" evidence="1">
    <location>
        <begin position="21"/>
        <end position="290"/>
    </location>
</feature>
<keyword evidence="1" id="KW-0732">Signal</keyword>
<proteinExistence type="predicted"/>
<comment type="caution">
    <text evidence="2">The sequence shown here is derived from an EMBL/GenBank/DDBJ whole genome shotgun (WGS) entry which is preliminary data.</text>
</comment>
<evidence type="ECO:0000313" key="2">
    <source>
        <dbReference type="EMBL" id="RVX73990.1"/>
    </source>
</evidence>